<dbReference type="SUPFAM" id="SSF52402">
    <property type="entry name" value="Adenine nucleotide alpha hydrolases-like"/>
    <property type="match status" value="1"/>
</dbReference>
<dbReference type="GO" id="GO:0000053">
    <property type="term" value="P:argininosuccinate metabolic process"/>
    <property type="evidence" value="ECO:0007669"/>
    <property type="project" value="TreeGrafter"/>
</dbReference>
<feature type="binding site" evidence="9">
    <location>
        <position position="128"/>
    </location>
    <ligand>
        <name>L-citrulline</name>
        <dbReference type="ChEBI" id="CHEBI:57743"/>
    </ligand>
</feature>
<dbReference type="PaxDb" id="411460-RUMTOR_00144"/>
<dbReference type="GO" id="GO:0006526">
    <property type="term" value="P:L-arginine biosynthetic process"/>
    <property type="evidence" value="ECO:0007669"/>
    <property type="project" value="UniProtKB-UniRule"/>
</dbReference>
<name>A5KIU8_9FIRM</name>
<dbReference type="PROSITE" id="PS00565">
    <property type="entry name" value="ARGININOSUCCIN_SYN_2"/>
    <property type="match status" value="1"/>
</dbReference>
<dbReference type="Gene3D" id="3.40.50.620">
    <property type="entry name" value="HUPs"/>
    <property type="match status" value="1"/>
</dbReference>
<feature type="binding site" evidence="9">
    <location>
        <position position="153"/>
    </location>
    <ligand>
        <name>ATP</name>
        <dbReference type="ChEBI" id="CHEBI:30616"/>
    </ligand>
</feature>
<dbReference type="PROSITE" id="PS00564">
    <property type="entry name" value="ARGININOSUCCIN_SYN_1"/>
    <property type="match status" value="1"/>
</dbReference>
<evidence type="ECO:0000259" key="11">
    <source>
        <dbReference type="Pfam" id="PF20979"/>
    </source>
</evidence>
<dbReference type="UniPathway" id="UPA00068">
    <property type="reaction ID" value="UER00113"/>
</dbReference>
<comment type="subcellular location">
    <subcellularLocation>
        <location evidence="9">Cytoplasm</location>
    </subcellularLocation>
</comment>
<feature type="binding site" evidence="9">
    <location>
        <position position="312"/>
    </location>
    <ligand>
        <name>L-citrulline</name>
        <dbReference type="ChEBI" id="CHEBI:57743"/>
    </ligand>
</feature>
<dbReference type="GO" id="GO:0004055">
    <property type="term" value="F:argininosuccinate synthase activity"/>
    <property type="evidence" value="ECO:0007669"/>
    <property type="project" value="UniProtKB-UniRule"/>
</dbReference>
<keyword evidence="5 9" id="KW-0436">Ligase</keyword>
<dbReference type="EMBL" id="AAVP02000001">
    <property type="protein sequence ID" value="EDK25251.1"/>
    <property type="molecule type" value="Genomic_DNA"/>
</dbReference>
<comment type="similarity">
    <text evidence="9">Belongs to the argininosuccinate synthase family. Type 1 subfamily.</text>
</comment>
<evidence type="ECO:0000256" key="3">
    <source>
        <dbReference type="ARBA" id="ARBA00012286"/>
    </source>
</evidence>
<comment type="caution">
    <text evidence="9">Lacks conserved residue(s) required for the propagation of feature annotation.</text>
</comment>
<proteinExistence type="inferred from homology"/>
<evidence type="ECO:0000256" key="9">
    <source>
        <dbReference type="HAMAP-Rule" id="MF_00005"/>
    </source>
</evidence>
<dbReference type="EC" id="6.3.4.5" evidence="3 9"/>
<evidence type="ECO:0000313" key="13">
    <source>
        <dbReference type="Proteomes" id="UP000003577"/>
    </source>
</evidence>
<evidence type="ECO:0000256" key="1">
    <source>
        <dbReference type="ARBA" id="ARBA00004967"/>
    </source>
</evidence>
<comment type="pathway">
    <text evidence="1 9">Amino-acid biosynthesis; L-arginine biosynthesis; L-arginine from L-ornithine and carbamoyl phosphate: step 2/3.</text>
</comment>
<reference evidence="12 13" key="1">
    <citation type="submission" date="2007-03" db="EMBL/GenBank/DDBJ databases">
        <authorList>
            <person name="Fulton L."/>
            <person name="Clifton S."/>
            <person name="Fulton B."/>
            <person name="Xu J."/>
            <person name="Minx P."/>
            <person name="Pepin K.H."/>
            <person name="Johnson M."/>
            <person name="Thiruvilangam P."/>
            <person name="Bhonagiri V."/>
            <person name="Nash W.E."/>
            <person name="Mardis E.R."/>
            <person name="Wilson R.K."/>
        </authorList>
    </citation>
    <scope>NUCLEOTIDE SEQUENCE [LARGE SCALE GENOMIC DNA]</scope>
    <source>
        <strain evidence="12 13">ATCC 27756</strain>
    </source>
</reference>
<feature type="binding site" evidence="9">
    <location>
        <position position="159"/>
    </location>
    <ligand>
        <name>L-citrulline</name>
        <dbReference type="ChEBI" id="CHEBI:57743"/>
    </ligand>
</feature>
<dbReference type="GO" id="GO:0000050">
    <property type="term" value="P:urea cycle"/>
    <property type="evidence" value="ECO:0007669"/>
    <property type="project" value="TreeGrafter"/>
</dbReference>
<accession>A5KIU8</accession>
<dbReference type="FunFam" id="3.90.1260.10:FF:000007">
    <property type="entry name" value="Argininosuccinate synthase"/>
    <property type="match status" value="1"/>
</dbReference>
<dbReference type="FunFam" id="3.40.50.620:FF:000019">
    <property type="entry name" value="Argininosuccinate synthase"/>
    <property type="match status" value="1"/>
</dbReference>
<comment type="caution">
    <text evidence="12">The sequence shown here is derived from an EMBL/GenBank/DDBJ whole genome shotgun (WGS) entry which is preliminary data.</text>
</comment>
<feature type="binding site" evidence="9">
    <location>
        <begin position="45"/>
        <end position="53"/>
    </location>
    <ligand>
        <name>ATP</name>
        <dbReference type="ChEBI" id="CHEBI:30616"/>
    </ligand>
</feature>
<dbReference type="InterPro" id="IPR024074">
    <property type="entry name" value="AS_cat/multimer_dom_body"/>
</dbReference>
<feature type="binding site" evidence="9">
    <location>
        <position position="221"/>
    </location>
    <ligand>
        <name>L-citrulline</name>
        <dbReference type="ChEBI" id="CHEBI:57743"/>
    </ligand>
</feature>
<organism evidence="12 13">
    <name type="scientific">[Ruminococcus] torques ATCC 27756</name>
    <dbReference type="NCBI Taxonomy" id="411460"/>
    <lineage>
        <taxon>Bacteria</taxon>
        <taxon>Bacillati</taxon>
        <taxon>Bacillota</taxon>
        <taxon>Clostridia</taxon>
        <taxon>Lachnospirales</taxon>
        <taxon>Lachnospiraceae</taxon>
        <taxon>Mediterraneibacter</taxon>
    </lineage>
</organism>
<evidence type="ECO:0000256" key="6">
    <source>
        <dbReference type="ARBA" id="ARBA00022605"/>
    </source>
</evidence>
<dbReference type="InterPro" id="IPR001518">
    <property type="entry name" value="Arginosuc_synth"/>
</dbReference>
<evidence type="ECO:0000256" key="2">
    <source>
        <dbReference type="ARBA" id="ARBA00011881"/>
    </source>
</evidence>
<evidence type="ECO:0000259" key="10">
    <source>
        <dbReference type="Pfam" id="PF00764"/>
    </source>
</evidence>
<dbReference type="NCBIfam" id="NF001770">
    <property type="entry name" value="PRK00509.1"/>
    <property type="match status" value="1"/>
</dbReference>
<comment type="subunit">
    <text evidence="2 9">Homotetramer.</text>
</comment>
<keyword evidence="9" id="KW-0963">Cytoplasm</keyword>
<feature type="binding site" evidence="9">
    <location>
        <position position="155"/>
    </location>
    <ligand>
        <name>L-aspartate</name>
        <dbReference type="ChEBI" id="CHEBI:29991"/>
    </ligand>
</feature>
<dbReference type="GO" id="GO:0005524">
    <property type="term" value="F:ATP binding"/>
    <property type="evidence" value="ECO:0007669"/>
    <property type="project" value="UniProtKB-UniRule"/>
</dbReference>
<gene>
    <name evidence="9 12" type="primary">argG</name>
    <name evidence="12" type="ORF">RUMTOR_00144</name>
</gene>
<feature type="binding site" evidence="9">
    <location>
        <position position="159"/>
    </location>
    <ligand>
        <name>L-aspartate</name>
        <dbReference type="ChEBI" id="CHEBI:29991"/>
    </ligand>
</feature>
<dbReference type="HAMAP" id="MF_00005">
    <property type="entry name" value="Arg_succ_synth_type1"/>
    <property type="match status" value="1"/>
</dbReference>
<feature type="binding site" evidence="9">
    <location>
        <position position="212"/>
    </location>
    <ligand>
        <name>L-citrulline</name>
        <dbReference type="ChEBI" id="CHEBI:57743"/>
    </ligand>
</feature>
<feature type="domain" description="Arginosuccinate synthase C-terminal" evidence="11">
    <location>
        <begin position="211"/>
        <end position="431"/>
    </location>
</feature>
<reference evidence="12 13" key="2">
    <citation type="submission" date="2007-04" db="EMBL/GenBank/DDBJ databases">
        <title>Draft genome sequence of Ruminococcus torques (ATCC 27756).</title>
        <authorList>
            <person name="Sudarsanam P."/>
            <person name="Ley R."/>
            <person name="Guruge J."/>
            <person name="Turnbaugh P.J."/>
            <person name="Mahowald M."/>
            <person name="Liep D."/>
            <person name="Gordon J."/>
        </authorList>
    </citation>
    <scope>NUCLEOTIDE SEQUENCE [LARGE SCALE GENOMIC DNA]</scope>
    <source>
        <strain evidence="12 13">ATCC 27756</strain>
    </source>
</reference>
<dbReference type="GO" id="GO:0005737">
    <property type="term" value="C:cytoplasm"/>
    <property type="evidence" value="ECO:0007669"/>
    <property type="project" value="UniProtKB-SubCell"/>
</dbReference>
<evidence type="ECO:0000256" key="5">
    <source>
        <dbReference type="ARBA" id="ARBA00022598"/>
    </source>
</evidence>
<feature type="binding site" evidence="9">
    <location>
        <position position="160"/>
    </location>
    <ligand>
        <name>L-aspartate</name>
        <dbReference type="ChEBI" id="CHEBI:29991"/>
    </ligand>
</feature>
<feature type="binding site" evidence="9">
    <location>
        <position position="123"/>
    </location>
    <ligand>
        <name>L-citrulline</name>
        <dbReference type="ChEBI" id="CHEBI:57743"/>
    </ligand>
</feature>
<dbReference type="InterPro" id="IPR023434">
    <property type="entry name" value="Arginosuc_synth_type_1_subfam"/>
</dbReference>
<evidence type="ECO:0000313" key="12">
    <source>
        <dbReference type="EMBL" id="EDK25251.1"/>
    </source>
</evidence>
<keyword evidence="4 9" id="KW-0055">Arginine biosynthesis</keyword>
<dbReference type="HOGENOM" id="CLU_032784_4_2_9"/>
<keyword evidence="6 9" id="KW-0028">Amino-acid biosynthesis</keyword>
<dbReference type="InterPro" id="IPR048268">
    <property type="entry name" value="Arginosuc_syn_C"/>
</dbReference>
<evidence type="ECO:0000256" key="4">
    <source>
        <dbReference type="ARBA" id="ARBA00022571"/>
    </source>
</evidence>
<evidence type="ECO:0000256" key="7">
    <source>
        <dbReference type="ARBA" id="ARBA00022741"/>
    </source>
</evidence>
<dbReference type="PANTHER" id="PTHR11587:SF2">
    <property type="entry name" value="ARGININOSUCCINATE SYNTHASE"/>
    <property type="match status" value="1"/>
</dbReference>
<dbReference type="SUPFAM" id="SSF69864">
    <property type="entry name" value="Argininosuccinate synthetase, C-terminal domain"/>
    <property type="match status" value="1"/>
</dbReference>
<dbReference type="Proteomes" id="UP000003577">
    <property type="component" value="Unassembled WGS sequence"/>
</dbReference>
<dbReference type="Pfam" id="PF20979">
    <property type="entry name" value="Arginosuc_syn_C"/>
    <property type="match status" value="1"/>
</dbReference>
<dbReference type="InterPro" id="IPR014729">
    <property type="entry name" value="Rossmann-like_a/b/a_fold"/>
</dbReference>
<keyword evidence="7 9" id="KW-0547">Nucleotide-binding</keyword>
<dbReference type="InterPro" id="IPR048267">
    <property type="entry name" value="Arginosuc_syn_N"/>
</dbReference>
<dbReference type="AlphaFoldDB" id="A5KIU8"/>
<keyword evidence="8 9" id="KW-0067">ATP-binding</keyword>
<feature type="domain" description="Arginosuccinate synthase-like N-terminal" evidence="10">
    <location>
        <begin position="41"/>
        <end position="202"/>
    </location>
</feature>
<dbReference type="NCBIfam" id="TIGR00032">
    <property type="entry name" value="argG"/>
    <property type="match status" value="1"/>
</dbReference>
<dbReference type="CDD" id="cd01999">
    <property type="entry name" value="ASS"/>
    <property type="match status" value="1"/>
</dbReference>
<protein>
    <recommendedName>
        <fullName evidence="3 9">Argininosuccinate synthase</fullName>
        <ecNumber evidence="3 9">6.3.4.5</ecNumber>
    </recommendedName>
    <alternativeName>
        <fullName evidence="9">Citrulline--aspartate ligase</fullName>
    </alternativeName>
</protein>
<dbReference type="InterPro" id="IPR018223">
    <property type="entry name" value="Arginosuc_synth_CS"/>
</dbReference>
<sequence length="446" mass="50324">MLIADDHYINNTFYIFLPVQYNRFWFQKQVKECFSMSEIKKVVLAYSGGLDTSVIIPWLKEHYDNCEVIAVCGNVGQDDELDDLKQRAVASGASKLYVEDLTDEFVNEFVIPTMQAGADYEGYLLGTSLARPILAKRVMEIAKAEGADAVCHGSTGKGNDQVRFELAIMHFAPEMKIITPWREWDIQSRNEEIDYAEAHHIPLKINRETNYSKDKNLWHLSHEGLDLEDPGNEPQYEKEGFLEMSVSPLKAPDTPTYVELDFEKGVPVKLNGKAMKSSDIISKLNEIGGCNGIGLYDVVENRLVGMKSRGVYETPGGTILYRAHEILETLTLDKKTAHKKKELSICFGELVYDGQWFSPLRKALSAFVTETQQTVTGKVRLKLYKGNIINSGVWSPYSLYSEDIVTFNEGEGYQQSDATGFIRLLGLPTRIQASVNARNRREAEKC</sequence>
<feature type="binding site" evidence="9">
    <location>
        <position position="300"/>
    </location>
    <ligand>
        <name>L-citrulline</name>
        <dbReference type="ChEBI" id="CHEBI:57743"/>
    </ligand>
</feature>
<evidence type="ECO:0000256" key="8">
    <source>
        <dbReference type="ARBA" id="ARBA00022840"/>
    </source>
</evidence>
<dbReference type="Pfam" id="PF00764">
    <property type="entry name" value="Arginosuc_synth"/>
    <property type="match status" value="1"/>
</dbReference>
<dbReference type="Gene3D" id="3.90.1260.10">
    <property type="entry name" value="Argininosuccinate synthetase, chain A, domain 2"/>
    <property type="match status" value="1"/>
</dbReference>
<dbReference type="PANTHER" id="PTHR11587">
    <property type="entry name" value="ARGININOSUCCINATE SYNTHASE"/>
    <property type="match status" value="1"/>
</dbReference>
<feature type="binding site" evidence="9">
    <location>
        <position position="163"/>
    </location>
    <ligand>
        <name>L-citrulline</name>
        <dbReference type="ChEBI" id="CHEBI:57743"/>
    </ligand>
</feature>
<comment type="catalytic activity">
    <reaction evidence="9">
        <text>L-citrulline + L-aspartate + ATP = 2-(N(omega)-L-arginino)succinate + AMP + diphosphate + H(+)</text>
        <dbReference type="Rhea" id="RHEA:10932"/>
        <dbReference type="ChEBI" id="CHEBI:15378"/>
        <dbReference type="ChEBI" id="CHEBI:29991"/>
        <dbReference type="ChEBI" id="CHEBI:30616"/>
        <dbReference type="ChEBI" id="CHEBI:33019"/>
        <dbReference type="ChEBI" id="CHEBI:57472"/>
        <dbReference type="ChEBI" id="CHEBI:57743"/>
        <dbReference type="ChEBI" id="CHEBI:456215"/>
        <dbReference type="EC" id="6.3.4.5"/>
    </reaction>
</comment>